<gene>
    <name evidence="9" type="ORF">CDAUBV1_LOCUS5275</name>
</gene>
<dbReference type="InterPro" id="IPR000719">
    <property type="entry name" value="Prot_kinase_dom"/>
</dbReference>
<dbReference type="Pfam" id="PF00069">
    <property type="entry name" value="Pkinase"/>
    <property type="match status" value="1"/>
</dbReference>
<feature type="binding site" evidence="6">
    <location>
        <position position="38"/>
    </location>
    <ligand>
        <name>ATP</name>
        <dbReference type="ChEBI" id="CHEBI:30616"/>
    </ligand>
</feature>
<dbReference type="InterPro" id="IPR017441">
    <property type="entry name" value="Protein_kinase_ATP_BS"/>
</dbReference>
<dbReference type="Proteomes" id="UP001497525">
    <property type="component" value="Unassembled WGS sequence"/>
</dbReference>
<keyword evidence="2" id="KW-0808">Transferase</keyword>
<protein>
    <recommendedName>
        <fullName evidence="8">Protein kinase domain-containing protein</fullName>
    </recommendedName>
</protein>
<sequence length="332" mass="38151">MARSLSSGYFMKQELGRGVSGVVLLCVDRVTGQQYAAKRISLKRVTRKGLDRLEREVSICKKLEHPNIVRFYHYFRERSYIYLVFEYMAGGELFDYLVNTSVYSEATASEYLHYLLDAVSYCHQRNVIHRDLKPENLLLVNRSPNTMIKVADFGSAIQLQKDQAARFGIAGSYPYMAPEIVREEPYGKAVDMWSCGVILYILLSGFAPFWNDDHDRLIEQVKAGVVIYPSNVWDSVTDSAVELVKRMLTINPNKRITAAEALEHPWIKHRNVRVSTIHRPQTLYNLQVFNVRRKLKAAMVFVQAVMNFVDIDDLFEVTTPPDIMGTMHKNTV</sequence>
<evidence type="ECO:0000256" key="1">
    <source>
        <dbReference type="ARBA" id="ARBA00022527"/>
    </source>
</evidence>
<evidence type="ECO:0000259" key="8">
    <source>
        <dbReference type="PROSITE" id="PS50011"/>
    </source>
</evidence>
<dbReference type="InterPro" id="IPR008271">
    <property type="entry name" value="Ser/Thr_kinase_AS"/>
</dbReference>
<keyword evidence="1 7" id="KW-0723">Serine/threonine-protein kinase</keyword>
<dbReference type="PANTHER" id="PTHR24347">
    <property type="entry name" value="SERINE/THREONINE-PROTEIN KINASE"/>
    <property type="match status" value="1"/>
</dbReference>
<dbReference type="SUPFAM" id="SSF56112">
    <property type="entry name" value="Protein kinase-like (PK-like)"/>
    <property type="match status" value="1"/>
</dbReference>
<comment type="caution">
    <text evidence="9">The sequence shown here is derived from an EMBL/GenBank/DDBJ whole genome shotgun (WGS) entry which is preliminary data.</text>
</comment>
<keyword evidence="4" id="KW-0418">Kinase</keyword>
<evidence type="ECO:0000313" key="10">
    <source>
        <dbReference type="Proteomes" id="UP001497525"/>
    </source>
</evidence>
<evidence type="ECO:0000256" key="7">
    <source>
        <dbReference type="RuleBase" id="RU000304"/>
    </source>
</evidence>
<dbReference type="GO" id="GO:0005524">
    <property type="term" value="F:ATP binding"/>
    <property type="evidence" value="ECO:0007669"/>
    <property type="project" value="UniProtKB-UniRule"/>
</dbReference>
<dbReference type="InterPro" id="IPR011009">
    <property type="entry name" value="Kinase-like_dom_sf"/>
</dbReference>
<dbReference type="PROSITE" id="PS00108">
    <property type="entry name" value="PROTEIN_KINASE_ST"/>
    <property type="match status" value="1"/>
</dbReference>
<accession>A0AAV2T7S0</accession>
<proteinExistence type="inferred from homology"/>
<organism evidence="9 10">
    <name type="scientific">Calicophoron daubneyi</name>
    <name type="common">Rumen fluke</name>
    <name type="synonym">Paramphistomum daubneyi</name>
    <dbReference type="NCBI Taxonomy" id="300641"/>
    <lineage>
        <taxon>Eukaryota</taxon>
        <taxon>Metazoa</taxon>
        <taxon>Spiralia</taxon>
        <taxon>Lophotrochozoa</taxon>
        <taxon>Platyhelminthes</taxon>
        <taxon>Trematoda</taxon>
        <taxon>Digenea</taxon>
        <taxon>Plagiorchiida</taxon>
        <taxon>Pronocephalata</taxon>
        <taxon>Paramphistomoidea</taxon>
        <taxon>Paramphistomidae</taxon>
        <taxon>Calicophoron</taxon>
    </lineage>
</organism>
<evidence type="ECO:0000256" key="3">
    <source>
        <dbReference type="ARBA" id="ARBA00022741"/>
    </source>
</evidence>
<dbReference type="SMART" id="SM00220">
    <property type="entry name" value="S_TKc"/>
    <property type="match status" value="1"/>
</dbReference>
<dbReference type="FunFam" id="1.10.510.10:FF:000571">
    <property type="entry name" value="Maternal embryonic leucine zipper kinase"/>
    <property type="match status" value="1"/>
</dbReference>
<dbReference type="AlphaFoldDB" id="A0AAV2T7S0"/>
<name>A0AAV2T7S0_CALDB</name>
<reference evidence="9" key="1">
    <citation type="submission" date="2024-06" db="EMBL/GenBank/DDBJ databases">
        <authorList>
            <person name="Liu X."/>
            <person name="Lenzi L."/>
            <person name="Haldenby T S."/>
            <person name="Uol C."/>
        </authorList>
    </citation>
    <scope>NUCLEOTIDE SEQUENCE</scope>
</reference>
<comment type="similarity">
    <text evidence="7">Belongs to the protein kinase superfamily.</text>
</comment>
<dbReference type="FunFam" id="3.30.200.20:FF:000315">
    <property type="entry name" value="Calcium-dependent protein kinase 3"/>
    <property type="match status" value="1"/>
</dbReference>
<keyword evidence="5 6" id="KW-0067">ATP-binding</keyword>
<evidence type="ECO:0000256" key="6">
    <source>
        <dbReference type="PROSITE-ProRule" id="PRU10141"/>
    </source>
</evidence>
<evidence type="ECO:0000256" key="2">
    <source>
        <dbReference type="ARBA" id="ARBA00022679"/>
    </source>
</evidence>
<dbReference type="Gene3D" id="1.10.510.10">
    <property type="entry name" value="Transferase(Phosphotransferase) domain 1"/>
    <property type="match status" value="1"/>
</dbReference>
<dbReference type="EMBL" id="CAXLJL010000123">
    <property type="protein sequence ID" value="CAL5132450.1"/>
    <property type="molecule type" value="Genomic_DNA"/>
</dbReference>
<dbReference type="Gene3D" id="3.30.200.20">
    <property type="entry name" value="Phosphorylase Kinase, domain 1"/>
    <property type="match status" value="1"/>
</dbReference>
<feature type="domain" description="Protein kinase" evidence="8">
    <location>
        <begin position="9"/>
        <end position="267"/>
    </location>
</feature>
<dbReference type="PROSITE" id="PS50011">
    <property type="entry name" value="PROTEIN_KINASE_DOM"/>
    <property type="match status" value="1"/>
</dbReference>
<evidence type="ECO:0000313" key="9">
    <source>
        <dbReference type="EMBL" id="CAL5132450.1"/>
    </source>
</evidence>
<evidence type="ECO:0000256" key="4">
    <source>
        <dbReference type="ARBA" id="ARBA00022777"/>
    </source>
</evidence>
<dbReference type="GO" id="GO:0004674">
    <property type="term" value="F:protein serine/threonine kinase activity"/>
    <property type="evidence" value="ECO:0007669"/>
    <property type="project" value="UniProtKB-KW"/>
</dbReference>
<evidence type="ECO:0000256" key="5">
    <source>
        <dbReference type="ARBA" id="ARBA00022840"/>
    </source>
</evidence>
<keyword evidence="3 6" id="KW-0547">Nucleotide-binding</keyword>
<dbReference type="PROSITE" id="PS00107">
    <property type="entry name" value="PROTEIN_KINASE_ATP"/>
    <property type="match status" value="1"/>
</dbReference>